<evidence type="ECO:0000256" key="1">
    <source>
        <dbReference type="SAM" id="Phobius"/>
    </source>
</evidence>
<accession>A0A1Y0I8V8</accession>
<proteinExistence type="predicted"/>
<protein>
    <submittedName>
        <fullName evidence="2">Uncharacterized protein</fullName>
    </submittedName>
</protein>
<keyword evidence="1" id="KW-0812">Transmembrane</keyword>
<reference evidence="2 3" key="1">
    <citation type="submission" date="2017-05" db="EMBL/GenBank/DDBJ databases">
        <title>Genomic insights into alkan degradation activity of Oleiphilus messinensis.</title>
        <authorList>
            <person name="Kozyavkin S.A."/>
            <person name="Slesarev A.I."/>
            <person name="Golyshin P.N."/>
            <person name="Korzhenkov A."/>
            <person name="Golyshina O.N."/>
            <person name="Toshchakov S.V."/>
        </authorList>
    </citation>
    <scope>NUCLEOTIDE SEQUENCE [LARGE SCALE GENOMIC DNA]</scope>
    <source>
        <strain evidence="2 3">ME102</strain>
    </source>
</reference>
<dbReference type="Proteomes" id="UP000196027">
    <property type="component" value="Chromosome"/>
</dbReference>
<dbReference type="KEGG" id="ome:OLMES_2133"/>
<dbReference type="AlphaFoldDB" id="A0A1Y0I8V8"/>
<evidence type="ECO:0000313" key="3">
    <source>
        <dbReference type="Proteomes" id="UP000196027"/>
    </source>
</evidence>
<gene>
    <name evidence="2" type="ORF">OLMES_2133</name>
</gene>
<feature type="transmembrane region" description="Helical" evidence="1">
    <location>
        <begin position="12"/>
        <end position="34"/>
    </location>
</feature>
<keyword evidence="1" id="KW-0472">Membrane</keyword>
<organism evidence="2 3">
    <name type="scientific">Oleiphilus messinensis</name>
    <dbReference type="NCBI Taxonomy" id="141451"/>
    <lineage>
        <taxon>Bacteria</taxon>
        <taxon>Pseudomonadati</taxon>
        <taxon>Pseudomonadota</taxon>
        <taxon>Gammaproteobacteria</taxon>
        <taxon>Oceanospirillales</taxon>
        <taxon>Oleiphilaceae</taxon>
        <taxon>Oleiphilus</taxon>
    </lineage>
</organism>
<dbReference type="EMBL" id="CP021425">
    <property type="protein sequence ID" value="ARU56206.1"/>
    <property type="molecule type" value="Genomic_DNA"/>
</dbReference>
<keyword evidence="3" id="KW-1185">Reference proteome</keyword>
<sequence length="60" mass="7399">MLCSPFMRNSAFYRFLTRVRIYFVSLLLSNYLFAYRNTEGYVETLFDRILFLFSVFQNFR</sequence>
<keyword evidence="1" id="KW-1133">Transmembrane helix</keyword>
<evidence type="ECO:0000313" key="2">
    <source>
        <dbReference type="EMBL" id="ARU56206.1"/>
    </source>
</evidence>
<name>A0A1Y0I8V8_9GAMM</name>